<evidence type="ECO:0000313" key="1">
    <source>
        <dbReference type="EMBL" id="MEQ4482848.1"/>
    </source>
</evidence>
<dbReference type="Gene3D" id="3.40.50.1000">
    <property type="entry name" value="HAD superfamily/HAD-like"/>
    <property type="match status" value="1"/>
</dbReference>
<reference evidence="1 2" key="1">
    <citation type="journal article" date="2023" name="Genome Announc.">
        <title>Pan-Genome Analyses of the Genus Cohnella and Proposal of the Novel Species Cohnella silvisoli sp. nov., Isolated from Forest Soil.</title>
        <authorList>
            <person name="Wang C."/>
            <person name="Mao L."/>
            <person name="Bao G."/>
            <person name="Zhu H."/>
        </authorList>
    </citation>
    <scope>NUCLEOTIDE SEQUENCE [LARGE SCALE GENOMIC DNA]</scope>
    <source>
        <strain evidence="1 2">NL03-T5-1</strain>
    </source>
</reference>
<dbReference type="EMBL" id="JASKHM010000005">
    <property type="protein sequence ID" value="MEQ4482848.1"/>
    <property type="molecule type" value="Genomic_DNA"/>
</dbReference>
<dbReference type="NCBIfam" id="TIGR01484">
    <property type="entry name" value="HAD-SF-IIB"/>
    <property type="match status" value="1"/>
</dbReference>
<dbReference type="Pfam" id="PF08282">
    <property type="entry name" value="Hydrolase_3"/>
    <property type="match status" value="1"/>
</dbReference>
<dbReference type="Gene3D" id="3.30.1240.10">
    <property type="match status" value="1"/>
</dbReference>
<keyword evidence="2" id="KW-1185">Reference proteome</keyword>
<accession>A0ABV1KRX7</accession>
<dbReference type="InterPro" id="IPR023214">
    <property type="entry name" value="HAD_sf"/>
</dbReference>
<name>A0ABV1KRX7_9BACL</name>
<dbReference type="PANTHER" id="PTHR10000">
    <property type="entry name" value="PHOSPHOSERINE PHOSPHATASE"/>
    <property type="match status" value="1"/>
</dbReference>
<comment type="caution">
    <text evidence="1">The sequence shown here is derived from an EMBL/GenBank/DDBJ whole genome shotgun (WGS) entry which is preliminary data.</text>
</comment>
<dbReference type="InterPro" id="IPR006379">
    <property type="entry name" value="HAD-SF_hydro_IIB"/>
</dbReference>
<protein>
    <submittedName>
        <fullName evidence="1">HAD family hydrolase</fullName>
        <ecNumber evidence="1">3.1.3.-</ecNumber>
    </submittedName>
</protein>
<dbReference type="SUPFAM" id="SSF56784">
    <property type="entry name" value="HAD-like"/>
    <property type="match status" value="1"/>
</dbReference>
<proteinExistence type="predicted"/>
<dbReference type="Proteomes" id="UP001493487">
    <property type="component" value="Unassembled WGS sequence"/>
</dbReference>
<dbReference type="PANTHER" id="PTHR10000:SF8">
    <property type="entry name" value="HAD SUPERFAMILY HYDROLASE-LIKE, TYPE 3"/>
    <property type="match status" value="1"/>
</dbReference>
<dbReference type="EC" id="3.1.3.-" evidence="1"/>
<dbReference type="InterPro" id="IPR036412">
    <property type="entry name" value="HAD-like_sf"/>
</dbReference>
<keyword evidence="1" id="KW-0378">Hydrolase</keyword>
<dbReference type="GO" id="GO:0016787">
    <property type="term" value="F:hydrolase activity"/>
    <property type="evidence" value="ECO:0007669"/>
    <property type="project" value="UniProtKB-KW"/>
</dbReference>
<organism evidence="1 2">
    <name type="scientific">Cohnella silvisoli</name>
    <dbReference type="NCBI Taxonomy" id="2873699"/>
    <lineage>
        <taxon>Bacteria</taxon>
        <taxon>Bacillati</taxon>
        <taxon>Bacillota</taxon>
        <taxon>Bacilli</taxon>
        <taxon>Bacillales</taxon>
        <taxon>Paenibacillaceae</taxon>
        <taxon>Cohnella</taxon>
    </lineage>
</organism>
<evidence type="ECO:0000313" key="2">
    <source>
        <dbReference type="Proteomes" id="UP001493487"/>
    </source>
</evidence>
<sequence>MRKYFLTDLDGTLLRSDASLSMYTIEVLCEALNNNVVVSYATARSYISSHNIVSVVPWRYPIVLYNGAVIFDPITKNVMGGYWLDRDIANEIIGLGREINLLPFLFALDEEDKERVLHEKLIRAGDLQFYESRPNDPRFLESISLECPESFRTLIITYIGLLEELEPLKANVERRFPAEIHTHFMKDPYIENHYFLEFSHKNANKKEGLRIWSQLMNCAPEEVTVFGDNLNDLGMFELAGTSIAVANAHPKLLDMTSSRIGSNDEDAVADYINRNLP</sequence>
<gene>
    <name evidence="1" type="ORF">QJS35_10610</name>
</gene>
<dbReference type="RefSeq" id="WP_232185553.1">
    <property type="nucleotide sequence ID" value="NZ_JAIOAP010000005.1"/>
</dbReference>